<proteinExistence type="predicted"/>
<dbReference type="EMBL" id="GBHO01041475">
    <property type="protein sequence ID" value="JAG02129.1"/>
    <property type="molecule type" value="Transcribed_RNA"/>
</dbReference>
<dbReference type="EMBL" id="GBHO01007803">
    <property type="protein sequence ID" value="JAG35801.1"/>
    <property type="molecule type" value="Transcribed_RNA"/>
</dbReference>
<dbReference type="Pfam" id="PF16037">
    <property type="entry name" value="DUF4790"/>
    <property type="match status" value="1"/>
</dbReference>
<dbReference type="EMBL" id="GBHO01041477">
    <property type="protein sequence ID" value="JAG02127.1"/>
    <property type="molecule type" value="Transcribed_RNA"/>
</dbReference>
<dbReference type="EMBL" id="GBHO01007806">
    <property type="protein sequence ID" value="JAG35798.1"/>
    <property type="molecule type" value="Transcribed_RNA"/>
</dbReference>
<evidence type="ECO:0000313" key="8">
    <source>
        <dbReference type="EMBL" id="JAG30722.1"/>
    </source>
</evidence>
<evidence type="ECO:0000313" key="11">
    <source>
        <dbReference type="EMBL" id="JAG35798.1"/>
    </source>
</evidence>
<gene>
    <name evidence="6" type="ORF">CM83_64749</name>
    <name evidence="12" type="ORF">CM83_64758</name>
    <name evidence="9" type="ORF">CM83_64767</name>
    <name evidence="10" type="ORF">CM83_64772</name>
    <name evidence="11" type="ORF">CM83_64777</name>
    <name evidence="8" type="ORF">CM83_64790</name>
    <name evidence="7" type="ORF">CM83_64807</name>
    <name evidence="5" type="ORF">CM83_64825</name>
    <name evidence="3" type="ORF">CM83_64830</name>
    <name evidence="4" type="ORF">CM83_64835</name>
    <name evidence="2" type="ORF">CM83_64841</name>
</gene>
<evidence type="ECO:0000313" key="7">
    <source>
        <dbReference type="EMBL" id="JAG30720.1"/>
    </source>
</evidence>
<dbReference type="EMBL" id="GBHO01041479">
    <property type="protein sequence ID" value="JAG02125.1"/>
    <property type="molecule type" value="Transcribed_RNA"/>
</dbReference>
<dbReference type="EMBL" id="GBHO01012884">
    <property type="protein sequence ID" value="JAG30720.1"/>
    <property type="molecule type" value="Transcribed_RNA"/>
</dbReference>
<evidence type="ECO:0000313" key="5">
    <source>
        <dbReference type="EMBL" id="JAG02129.1"/>
    </source>
</evidence>
<feature type="compositionally biased region" description="Basic and acidic residues" evidence="1">
    <location>
        <begin position="301"/>
        <end position="310"/>
    </location>
</feature>
<evidence type="ECO:0000313" key="9">
    <source>
        <dbReference type="EMBL" id="JAG35796.1"/>
    </source>
</evidence>
<feature type="region of interest" description="Disordered" evidence="1">
    <location>
        <begin position="1"/>
        <end position="96"/>
    </location>
</feature>
<organism evidence="6">
    <name type="scientific">Lygus hesperus</name>
    <name type="common">Western plant bug</name>
    <dbReference type="NCBI Taxonomy" id="30085"/>
    <lineage>
        <taxon>Eukaryota</taxon>
        <taxon>Metazoa</taxon>
        <taxon>Ecdysozoa</taxon>
        <taxon>Arthropoda</taxon>
        <taxon>Hexapoda</taxon>
        <taxon>Insecta</taxon>
        <taxon>Pterygota</taxon>
        <taxon>Neoptera</taxon>
        <taxon>Paraneoptera</taxon>
        <taxon>Hemiptera</taxon>
        <taxon>Heteroptera</taxon>
        <taxon>Panheteroptera</taxon>
        <taxon>Cimicomorpha</taxon>
        <taxon>Miridae</taxon>
        <taxon>Mirini</taxon>
        <taxon>Lygus</taxon>
    </lineage>
</organism>
<evidence type="ECO:0000313" key="6">
    <source>
        <dbReference type="EMBL" id="JAG14763.1"/>
    </source>
</evidence>
<evidence type="ECO:0000313" key="2">
    <source>
        <dbReference type="EMBL" id="JAG02125.1"/>
    </source>
</evidence>
<evidence type="ECO:0000313" key="10">
    <source>
        <dbReference type="EMBL" id="JAG35797.1"/>
    </source>
</evidence>
<dbReference type="EMBL" id="GBHO01007807">
    <property type="protein sequence ID" value="JAG35797.1"/>
    <property type="molecule type" value="Transcribed_RNA"/>
</dbReference>
<evidence type="ECO:0000313" key="12">
    <source>
        <dbReference type="EMBL" id="JAG35801.1"/>
    </source>
</evidence>
<reference evidence="6" key="1">
    <citation type="journal article" date="2014" name="PLoS ONE">
        <title>Transcriptome-Based Identification of ABC Transporters in the Western Tarnished Plant Bug Lygus hesperus.</title>
        <authorList>
            <person name="Hull J.J."/>
            <person name="Chaney K."/>
            <person name="Geib S.M."/>
            <person name="Fabrick J.A."/>
            <person name="Brent C.S."/>
            <person name="Walsh D."/>
            <person name="Lavine L.C."/>
        </authorList>
    </citation>
    <scope>NUCLEOTIDE SEQUENCE</scope>
</reference>
<dbReference type="EMBL" id="GBHO01041478">
    <property type="protein sequence ID" value="JAG02126.1"/>
    <property type="molecule type" value="Transcribed_RNA"/>
</dbReference>
<name>A0A0A9X7G7_LYGHE</name>
<reference evidence="6" key="2">
    <citation type="submission" date="2014-07" db="EMBL/GenBank/DDBJ databases">
        <authorList>
            <person name="Hull J."/>
        </authorList>
    </citation>
    <scope>NUCLEOTIDE SEQUENCE</scope>
</reference>
<protein>
    <submittedName>
        <fullName evidence="6">Uncharacterized protein</fullName>
    </submittedName>
</protein>
<dbReference type="EMBL" id="GBHO01012882">
    <property type="protein sequence ID" value="JAG30722.1"/>
    <property type="molecule type" value="Transcribed_RNA"/>
</dbReference>
<dbReference type="EMBL" id="GBHO01007808">
    <property type="protein sequence ID" value="JAG35796.1"/>
    <property type="molecule type" value="Transcribed_RNA"/>
</dbReference>
<accession>A0A0A9X7G7</accession>
<sequence length="623" mass="72364">MWYQDSDMDQGKDEEEEEWGEEEMMEEEEEPESEPSSEEEWTEEMYRRKAPLWRSPSKLPQEIQSEDEFPAEAEVLSSTSDDDASHKPRKPKKKFFEDPKFYSQKNKPVLPADEWDEEENLDNIETLMKQTTEKDELDAVMMGVLTHLTPNFGFDDVTYKEFCPKAPSSADSNFDLILSSSDEELVTPLGVDHYKELVLADDRLIDCHSGRKICDKVYPTKYYGLAKILERKEKIKNQKTPAAKSTLSSYMTVLNSSEGSSFCPSVTIGRKKGWKLKEPFPKKDSIDKDVSSSSNVELVSENDRKQDESRPGPGKIYPKCKWYEECLFKLLFKLAVKREKKISTIKTDLDFEIDEILDELFTMSRDAKNNLIPKVADDFMSYKNEFMKHFEQDRKEKKQTDKEEIKLWPNPSATVLIDVGGQLDEPSSSRPTTKEVRHVSPSLYRRIPRRLTPRAQVEARLAEERALDVKKKKGIIQKKFKPIEINVEALPQAMEDYYKEKEEHKRKKEKDSKPKDDDTVMFKKKHEVKQEVKPSGSGMSLFPSYTKLIPPYTNVCKERIRKTLKKYRKAFNEELQSLADQETFALGGVALKRMYVITIGKGKSPISLNYNEQQRLYNLLENK</sequence>
<evidence type="ECO:0000256" key="1">
    <source>
        <dbReference type="SAM" id="MobiDB-lite"/>
    </source>
</evidence>
<dbReference type="EMBL" id="GBHO01028841">
    <property type="protein sequence ID" value="JAG14763.1"/>
    <property type="molecule type" value="Transcribed_RNA"/>
</dbReference>
<evidence type="ECO:0000313" key="3">
    <source>
        <dbReference type="EMBL" id="JAG02126.1"/>
    </source>
</evidence>
<feature type="region of interest" description="Disordered" evidence="1">
    <location>
        <begin position="284"/>
        <end position="312"/>
    </location>
</feature>
<feature type="compositionally biased region" description="Acidic residues" evidence="1">
    <location>
        <begin position="1"/>
        <end position="43"/>
    </location>
</feature>
<dbReference type="InterPro" id="IPR032004">
    <property type="entry name" value="DUF4790"/>
</dbReference>
<evidence type="ECO:0000313" key="4">
    <source>
        <dbReference type="EMBL" id="JAG02127.1"/>
    </source>
</evidence>
<dbReference type="AlphaFoldDB" id="A0A0A9X7G7"/>